<dbReference type="AlphaFoldDB" id="A0A162T9M8"/>
<evidence type="ECO:0000313" key="1">
    <source>
        <dbReference type="EMBL" id="OAD02922.1"/>
    </source>
</evidence>
<evidence type="ECO:0008006" key="3">
    <source>
        <dbReference type="Google" id="ProtNLM"/>
    </source>
</evidence>
<gene>
    <name evidence="1" type="ORF">MUCCIDRAFT_109775</name>
</gene>
<reference evidence="1 2" key="1">
    <citation type="submission" date="2015-06" db="EMBL/GenBank/DDBJ databases">
        <title>Expansion of signal transduction pathways in fungi by whole-genome duplication.</title>
        <authorList>
            <consortium name="DOE Joint Genome Institute"/>
            <person name="Corrochano L.M."/>
            <person name="Kuo A."/>
            <person name="Marcet-Houben M."/>
            <person name="Polaino S."/>
            <person name="Salamov A."/>
            <person name="Villalobos J.M."/>
            <person name="Alvarez M.I."/>
            <person name="Avalos J."/>
            <person name="Benito E.P."/>
            <person name="Benoit I."/>
            <person name="Burger G."/>
            <person name="Camino L.P."/>
            <person name="Canovas D."/>
            <person name="Cerda-Olmedo E."/>
            <person name="Cheng J.-F."/>
            <person name="Dominguez A."/>
            <person name="Elias M."/>
            <person name="Eslava A.P."/>
            <person name="Glaser F."/>
            <person name="Grimwood J."/>
            <person name="Gutierrez G."/>
            <person name="Heitman J."/>
            <person name="Henrissat B."/>
            <person name="Iturriaga E.A."/>
            <person name="Lang B.F."/>
            <person name="Lavin J.L."/>
            <person name="Lee S."/>
            <person name="Li W."/>
            <person name="Lindquist E."/>
            <person name="Lopez-Garcia S."/>
            <person name="Luque E.M."/>
            <person name="Marcos A.T."/>
            <person name="Martin J."/>
            <person name="Mccluskey K."/>
            <person name="Medina H.R."/>
            <person name="Miralles-Duran A."/>
            <person name="Miyazaki A."/>
            <person name="Munoz-Torres E."/>
            <person name="Oguiza J.A."/>
            <person name="Ohm R."/>
            <person name="Olmedo M."/>
            <person name="Orejas M."/>
            <person name="Ortiz-Castellanos L."/>
            <person name="Pisabarro A.G."/>
            <person name="Rodriguez-Romero J."/>
            <person name="Ruiz-Herrera J."/>
            <person name="Ruiz-Vazquez R."/>
            <person name="Sanz C."/>
            <person name="Schackwitz W."/>
            <person name="Schmutz J."/>
            <person name="Shahriari M."/>
            <person name="Shelest E."/>
            <person name="Silva-Franco F."/>
            <person name="Soanes D."/>
            <person name="Syed K."/>
            <person name="Tagua V.G."/>
            <person name="Talbot N.J."/>
            <person name="Thon M."/>
            <person name="De Vries R.P."/>
            <person name="Wiebenga A."/>
            <person name="Yadav J.S."/>
            <person name="Braun E.L."/>
            <person name="Baker S."/>
            <person name="Garre V."/>
            <person name="Horwitz B."/>
            <person name="Torres-Martinez S."/>
            <person name="Idnurm A."/>
            <person name="Herrera-Estrella A."/>
            <person name="Gabaldon T."/>
            <person name="Grigoriev I.V."/>
        </authorList>
    </citation>
    <scope>NUCLEOTIDE SEQUENCE [LARGE SCALE GENOMIC DNA]</scope>
    <source>
        <strain evidence="1 2">CBS 277.49</strain>
    </source>
</reference>
<dbReference type="VEuPathDB" id="FungiDB:MUCCIDRAFT_109775"/>
<organism evidence="1 2">
    <name type="scientific">Mucor lusitanicus CBS 277.49</name>
    <dbReference type="NCBI Taxonomy" id="747725"/>
    <lineage>
        <taxon>Eukaryota</taxon>
        <taxon>Fungi</taxon>
        <taxon>Fungi incertae sedis</taxon>
        <taxon>Mucoromycota</taxon>
        <taxon>Mucoromycotina</taxon>
        <taxon>Mucoromycetes</taxon>
        <taxon>Mucorales</taxon>
        <taxon>Mucorineae</taxon>
        <taxon>Mucoraceae</taxon>
        <taxon>Mucor</taxon>
    </lineage>
</organism>
<comment type="caution">
    <text evidence="1">The sequence shown here is derived from an EMBL/GenBank/DDBJ whole genome shotgun (WGS) entry which is preliminary data.</text>
</comment>
<evidence type="ECO:0000313" key="2">
    <source>
        <dbReference type="Proteomes" id="UP000077051"/>
    </source>
</evidence>
<name>A0A162T9M8_MUCCL</name>
<sequence>MILEERVETRDLLQLQRVCKNWSLVAYQQLYRHIKLNKRKWFLLLAHTLEHSQYQPKFHVKAIEPKYRIYKRTQATELDRLYTLVPLCPNLTHIIIDEEMVSDELYLQLMELHQQRGCLQHLQHLPDYDYHQAPLFRDSYNEAALAMKNTLTRLNIVNAFKHTLITAQHDEAPEIDMLTQLQKFPKLQVLHTVTTLKHLYITLNNFKMAFQRPAFPAPLALESVRTRPRVENIHIDVAEFNAQDLQYIMHKFPGATKVIIETSGYEDGEAVNRMLADGLLSPQIYLDAFKWLISLKSFEVVRLTLIANVREMLAFWAKRPQIKAITISGNAFVSREGATFSIMNTEGEAEMNDTLFEYREKGVWEMWVDLCYIDGFTSIYEQTLEQFKCDSVEHISLYPQLDNHIPLDPLEIEQSEAIGKGFSYVLDHYTAVKEMIIRHARIESFHATTTVHNKAMKRLKFQYCWIEPIVLPQLSCCVSYIERLEFRSVTFLNDDPDDDEDDGVVVIDMPQTSIDEITVHYDIDKEFLVNVYRSHPSISNQATVHYYIIDESKAGEIEQDLYRDLATSEEFRSSHNILECYE</sequence>
<dbReference type="Proteomes" id="UP000077051">
    <property type="component" value="Unassembled WGS sequence"/>
</dbReference>
<dbReference type="OrthoDB" id="10305388at2759"/>
<protein>
    <recommendedName>
        <fullName evidence="3">F-box domain-containing protein</fullName>
    </recommendedName>
</protein>
<dbReference type="EMBL" id="AMYB01000004">
    <property type="protein sequence ID" value="OAD02922.1"/>
    <property type="molecule type" value="Genomic_DNA"/>
</dbReference>
<accession>A0A162T9M8</accession>
<proteinExistence type="predicted"/>
<keyword evidence="2" id="KW-1185">Reference proteome</keyword>